<dbReference type="SMART" id="SM00560">
    <property type="entry name" value="LamGL"/>
    <property type="match status" value="1"/>
</dbReference>
<evidence type="ECO:0000313" key="5">
    <source>
        <dbReference type="EMBL" id="MBD0836929.1"/>
    </source>
</evidence>
<dbReference type="InterPro" id="IPR057078">
    <property type="entry name" value="HYR-4C"/>
</dbReference>
<evidence type="ECO:0000259" key="4">
    <source>
        <dbReference type="PROSITE" id="PS50825"/>
    </source>
</evidence>
<feature type="domain" description="HYR" evidence="4">
    <location>
        <begin position="639"/>
        <end position="724"/>
    </location>
</feature>
<evidence type="ECO:0000256" key="2">
    <source>
        <dbReference type="ARBA" id="ARBA00022737"/>
    </source>
</evidence>
<dbReference type="PROSITE" id="PS50825">
    <property type="entry name" value="HYR"/>
    <property type="match status" value="1"/>
</dbReference>
<dbReference type="InterPro" id="IPR013320">
    <property type="entry name" value="ConA-like_dom_sf"/>
</dbReference>
<dbReference type="GO" id="GO:0005975">
    <property type="term" value="P:carbohydrate metabolic process"/>
    <property type="evidence" value="ECO:0007669"/>
    <property type="project" value="UniProtKB-ARBA"/>
</dbReference>
<reference evidence="5" key="1">
    <citation type="journal article" date="2013" name="Int. J. Syst. Evol. Microbiol.">
        <title>Aestuariibaculum suncheonense gen. nov., sp. nov., a marine bacterium of the family Flavobacteriaceae isolated from a tidal flat and emended descriptions of the genera Gaetbulibacter and Tamlana.</title>
        <authorList>
            <person name="Jeong S.H."/>
            <person name="Park M.S."/>
            <person name="Jin H.M."/>
            <person name="Lee K."/>
            <person name="Park W."/>
            <person name="Jeon C.O."/>
        </authorList>
    </citation>
    <scope>NUCLEOTIDE SEQUENCE</scope>
    <source>
        <strain evidence="5">SC17</strain>
    </source>
</reference>
<gene>
    <name evidence="5" type="ORF">ICJ84_15945</name>
</gene>
<dbReference type="InterPro" id="IPR003410">
    <property type="entry name" value="HYR_dom"/>
</dbReference>
<dbReference type="Pfam" id="PF13385">
    <property type="entry name" value="Laminin_G_3"/>
    <property type="match status" value="1"/>
</dbReference>
<dbReference type="Pfam" id="PF23237">
    <property type="entry name" value="HYR_4C"/>
    <property type="match status" value="1"/>
</dbReference>
<dbReference type="Pfam" id="PF02494">
    <property type="entry name" value="HYR"/>
    <property type="match status" value="1"/>
</dbReference>
<organism evidence="5 6">
    <name type="scientific">Aestuariibaculum suncheonense</name>
    <dbReference type="NCBI Taxonomy" id="1028745"/>
    <lineage>
        <taxon>Bacteria</taxon>
        <taxon>Pseudomonadati</taxon>
        <taxon>Bacteroidota</taxon>
        <taxon>Flavobacteriia</taxon>
        <taxon>Flavobacteriales</taxon>
        <taxon>Flavobacteriaceae</taxon>
    </lineage>
</organism>
<dbReference type="Gene3D" id="2.60.120.200">
    <property type="match status" value="1"/>
</dbReference>
<dbReference type="EMBL" id="JACVXC010000008">
    <property type="protein sequence ID" value="MBD0836929.1"/>
    <property type="molecule type" value="Genomic_DNA"/>
</dbReference>
<keyword evidence="3" id="KW-1015">Disulfide bond</keyword>
<dbReference type="SUPFAM" id="SSF49899">
    <property type="entry name" value="Concanavalin A-like lectins/glucanases"/>
    <property type="match status" value="1"/>
</dbReference>
<evidence type="ECO:0000313" key="6">
    <source>
        <dbReference type="Proteomes" id="UP000602057"/>
    </source>
</evidence>
<reference evidence="5" key="2">
    <citation type="submission" date="2020-09" db="EMBL/GenBank/DDBJ databases">
        <authorList>
            <person name="Wu Z."/>
        </authorList>
    </citation>
    <scope>NUCLEOTIDE SEQUENCE</scope>
    <source>
        <strain evidence="5">SC17</strain>
    </source>
</reference>
<protein>
    <submittedName>
        <fullName evidence="5">HYR domain-containing protein</fullName>
    </submittedName>
</protein>
<dbReference type="PANTHER" id="PTHR24273">
    <property type="entry name" value="FI04643P-RELATED"/>
    <property type="match status" value="1"/>
</dbReference>
<dbReference type="Gene3D" id="2.60.40.10">
    <property type="entry name" value="Immunoglobulins"/>
    <property type="match status" value="1"/>
</dbReference>
<comment type="caution">
    <text evidence="5">The sequence shown here is derived from an EMBL/GenBank/DDBJ whole genome shotgun (WGS) entry which is preliminary data.</text>
</comment>
<dbReference type="InterPro" id="IPR013783">
    <property type="entry name" value="Ig-like_fold"/>
</dbReference>
<evidence type="ECO:0000256" key="3">
    <source>
        <dbReference type="ARBA" id="ARBA00023157"/>
    </source>
</evidence>
<dbReference type="InterPro" id="IPR006558">
    <property type="entry name" value="LamG-like"/>
</dbReference>
<dbReference type="Proteomes" id="UP000602057">
    <property type="component" value="Unassembled WGS sequence"/>
</dbReference>
<dbReference type="InterPro" id="IPR026444">
    <property type="entry name" value="Secre_tail"/>
</dbReference>
<dbReference type="GO" id="GO:0004553">
    <property type="term" value="F:hydrolase activity, hydrolyzing O-glycosyl compounds"/>
    <property type="evidence" value="ECO:0007669"/>
    <property type="project" value="UniProtKB-ARBA"/>
</dbReference>
<sequence>MKHNYFKHLFTLIGLLYLSLNLHAITYYVNRVTETYNTTTIPLYYGALSDYARFVEKELKTAVVYRQTTSQSLKSMEVPIDVAGDYRSVSDGDWTSLSTWQYYDGTTWGTATSYPGLNNTNNVTISHFVTVASIVSIPSLINSISIDGSLILGNGASSNINITVNTNALNILSGGNIDFNGNKVDLTLSNGNAVIDIATGGNIIGNCSNNNEIFLGSGIDYAVCTGGGNYTFAQLVSSGGSLNAEITLPTTAASYLAEACTLVSLQGNHSGTTTGTVNYEWTITDLTDSTTTTISGTSTNFTPEIGHTYSVSFEVTDELYNNVATLEITTQDVTNPITPSLADITGECSATATAPTTTDACAGTITGTTSDPLTYNTQGTFVINWTFDDGNGNSIIVPQNVIVEDVTNPITPSLADITGECSATATAPTTTDACAGTITGTTSDPLTYNTQGTFVINWTFDDGNGNSIIVPQNVIVEDVTNPTPDATSLPDVTGQCSATITTVPTATDNCGGTINGTPNKSLTRNTQGTTVVTWTFNDGNGNSSTLTQNIIVDDTTKPTLTAISDRNENLDTSCNFRIPNYTALTTANDNCTVTGSITKTQTPAIGTIISGHNSTQLITITANDGNGNSESTSFTITLKDITKPSIACQGPVNVTTSSDGSGNCETAVNLELPDVSDNCTNSADLLITNNAPALFPTGLTIVTWTVDDGHGNTNTCTQNVTVTDDEDPVAVAKPITVYLSATTGTVNVSPLDIEGGSSDNCGFFIGSVTPSSFDCSNVGTNTVTYTVKDNAGRTNSTSTTVTVIDDTAPQAICKNYVVVVDALTRKAVITASNIDNGSYDACGIQSYSLSQYEFDADPTGNVYTIPVTLTVKDNNNNEASCTATVTVEPPKNNNTYLTGQIIPLNGDPASALIEATACPGGITTPRDVQFTLSPVNGYDLQASQVLYWEYSTDNGENWIKINNTSGLLTHTITNLTGDTFVRLVLEDAEDANVIQTSAEAYVRFLPPDEPPIIVSHSALDICLNESVTINAESFFNQPNGQFGEGGEFNYAQPDGWRVDGIDGFFPASGNTTTQPTWKETNSNNNQTFSGINYDTTDNSKFAMANGVGNTTTLETPVFSTIGMTSAEAIMSFNTSFYFCNGGYGKIELSFDSGNTYSETLTTVEGYDFDSTVGGTTTSGVVLTTGTGGKCIGRTDPRMLPATINLGAYTGLSGLRVKFTFVGSTSDCGDAGPSMFSNPNNLNCNKAEKVASGWAIDAIGFAYAQVEDELEWTDEEGNVIVRGESLTVTPRTPGQREYGVTTLVNGCRTDNDSGTNFVNVYTSLAYAGQDYTPVTSECGENNLQLRAYDNTRNAKYNFDNGAWEENLYVVPAGLTADDPVKYLGTGVTGQWSIVNSSSTSCGNSATFSSVTDPNAIFTADPGTYTLRWTLQDAKACYDEIKVTIVECPTIDFDGTNDYVTFRNNYDAINNLNNDFSIEVWVKPDAVNNKRTVFSRKDFGNNTNGYDFSIVNGQVQFNWFNGTNSGTVTSGANVVDTSRWYHLAVTFDGSTYTLYVDGIELNSANGMVPASTPTNIEALLGAMDQSPPNDPVNYFEGWMDELRIWNKALTPEHIRQMMNQEIDALGTDVGGIVIPTKIYGPDVDNDGNEDDLLTWNNLIGYYRMSTITCGDLDAYKGVNGRLRNITTSQIESAPLPYVTKTDGLWTTNTTWKEPVVWDIPNGVGINGDMIDWNIVKIINNVQSGNKDITVLGLLVNSGYELTIQDPTPPFDETNDGQGLWVTHYLWLDGLIDLVGESQLVQKRYGDYINYGTDTQSFTTRQFNESILDVAGNGFLERDQQGTSNIFNFNYWGSPVGIRSTTTNNMPFVPIYNMLDGTTQNEQRINWIGGYDGKPTSPISSARYWLWSYQDAPGNTYSAWVHMDAYTRLKAGLGYTLKGSGTNEKHQNYTFRGQPHNGTITNTVGDGNHTLIGNPYASAIYAREFIKDNIPKLNPLNQPTVAHNNTTGSIEGTLYFWIHYDTNNTHILKDYQAGYATYTLAGGLEAVTTPLLTEDGFYISGQGSSDRIPVDHIPVAQGFYVTSAGTNKITSNIEFRNSQREFKREPVLATTTGAQLYKTANTGKDSKTSTSQNAINEYNIQRIRFKFKSDSGTRNLILAFTPNNEASDGYDYGFDAKVFDPLPNDMTFALNGDKLIIQAVGKFDENKQYPFTIYTNKGGSFEISIKSFENLEPSTKVYIYDSLLGTYTKINDKNSTFNITLDTGLYKDRFYVTFINKDLKTLSTVNEDLNKIQVSYLHNAKEIDVNLPTNVEVKQIQLINILGQTINLWNKTNMNFDSNEIRIPLNNDIAQGSYIVNITTSNSNISKKIVVK</sequence>
<accession>A0A8J6QB64</accession>
<keyword evidence="2" id="KW-0677">Repeat</keyword>
<name>A0A8J6QB64_9FLAO</name>
<dbReference type="NCBIfam" id="TIGR04183">
    <property type="entry name" value="Por_Secre_tail"/>
    <property type="match status" value="1"/>
</dbReference>
<dbReference type="SMART" id="SM00282">
    <property type="entry name" value="LamG"/>
    <property type="match status" value="1"/>
</dbReference>
<keyword evidence="1" id="KW-0732">Signal</keyword>
<dbReference type="RefSeq" id="WP_188217420.1">
    <property type="nucleotide sequence ID" value="NZ_JACVXC010000008.1"/>
</dbReference>
<dbReference type="InterPro" id="IPR001791">
    <property type="entry name" value="Laminin_G"/>
</dbReference>
<evidence type="ECO:0000256" key="1">
    <source>
        <dbReference type="ARBA" id="ARBA00022729"/>
    </source>
</evidence>
<proteinExistence type="predicted"/>
<dbReference type="CDD" id="cd00110">
    <property type="entry name" value="LamG"/>
    <property type="match status" value="1"/>
</dbReference>
<keyword evidence="6" id="KW-1185">Reference proteome</keyword>
<dbReference type="PANTHER" id="PTHR24273:SF32">
    <property type="entry name" value="HYALIN"/>
    <property type="match status" value="1"/>
</dbReference>